<organism evidence="2">
    <name type="scientific">Culex pipiens</name>
    <name type="common">House mosquito</name>
    <dbReference type="NCBI Taxonomy" id="7175"/>
    <lineage>
        <taxon>Eukaryota</taxon>
        <taxon>Metazoa</taxon>
        <taxon>Ecdysozoa</taxon>
        <taxon>Arthropoda</taxon>
        <taxon>Hexapoda</taxon>
        <taxon>Insecta</taxon>
        <taxon>Pterygota</taxon>
        <taxon>Neoptera</taxon>
        <taxon>Endopterygota</taxon>
        <taxon>Diptera</taxon>
        <taxon>Nematocera</taxon>
        <taxon>Culicoidea</taxon>
        <taxon>Culicidae</taxon>
        <taxon>Culicinae</taxon>
        <taxon>Culicini</taxon>
        <taxon>Culex</taxon>
        <taxon>Culex</taxon>
    </lineage>
</organism>
<feature type="signal peptide" evidence="1">
    <location>
        <begin position="1"/>
        <end position="24"/>
    </location>
</feature>
<reference evidence="2" key="1">
    <citation type="submission" date="2021-05" db="EMBL/GenBank/DDBJ databases">
        <authorList>
            <person name="Alioto T."/>
            <person name="Alioto T."/>
            <person name="Gomez Garrido J."/>
        </authorList>
    </citation>
    <scope>NUCLEOTIDE SEQUENCE</scope>
</reference>
<dbReference type="EMBL" id="HBUE01132175">
    <property type="protein sequence ID" value="CAG6496997.1"/>
    <property type="molecule type" value="Transcribed_RNA"/>
</dbReference>
<evidence type="ECO:0000313" key="2">
    <source>
        <dbReference type="EMBL" id="CAG6496997.1"/>
    </source>
</evidence>
<accession>A0A8D8CNU1</accession>
<dbReference type="AlphaFoldDB" id="A0A8D8CNU1"/>
<sequence length="135" mass="14193">MLTPTVQLITITILSTVLPNLTTGAPAAGCCMSSCTSSCNNDLQAASQPCGNVAPVRPTVYPPSAVEYCDDDPAQEGNWDRSVEAAGARSPIGAVLEQQKILKEEGLPDTAGNAELYSFLLLRDGMKLLTGMFSE</sequence>
<feature type="chain" id="PRO_5034534857" evidence="1">
    <location>
        <begin position="25"/>
        <end position="135"/>
    </location>
</feature>
<keyword evidence="1" id="KW-0732">Signal</keyword>
<name>A0A8D8CNU1_CULPI</name>
<protein>
    <submittedName>
        <fullName evidence="2">(northern house mosquito) hypothetical protein</fullName>
    </submittedName>
</protein>
<evidence type="ECO:0000256" key="1">
    <source>
        <dbReference type="SAM" id="SignalP"/>
    </source>
</evidence>
<proteinExistence type="predicted"/>